<dbReference type="GO" id="GO:0016779">
    <property type="term" value="F:nucleotidyltransferase activity"/>
    <property type="evidence" value="ECO:0007669"/>
    <property type="project" value="UniProtKB-KW"/>
</dbReference>
<evidence type="ECO:0000313" key="4">
    <source>
        <dbReference type="Proteomes" id="UP000252415"/>
    </source>
</evidence>
<dbReference type="Proteomes" id="UP000252415">
    <property type="component" value="Unassembled WGS sequence"/>
</dbReference>
<dbReference type="PANTHER" id="PTHR10953">
    <property type="entry name" value="UBIQUITIN-ACTIVATING ENZYME E1"/>
    <property type="match status" value="1"/>
</dbReference>
<keyword evidence="3" id="KW-0548">Nucleotidyltransferase</keyword>
<keyword evidence="4" id="KW-1185">Reference proteome</keyword>
<dbReference type="EMBL" id="QPJD01000013">
    <property type="protein sequence ID" value="RCW43385.1"/>
    <property type="molecule type" value="Genomic_DNA"/>
</dbReference>
<evidence type="ECO:0000313" key="3">
    <source>
        <dbReference type="EMBL" id="RCW43385.1"/>
    </source>
</evidence>
<gene>
    <name evidence="3" type="ORF">DFP97_11357</name>
</gene>
<dbReference type="GO" id="GO:0004792">
    <property type="term" value="F:thiosulfate-cyanide sulfurtransferase activity"/>
    <property type="evidence" value="ECO:0007669"/>
    <property type="project" value="TreeGrafter"/>
</dbReference>
<dbReference type="FunFam" id="3.40.50.720:FF:000080">
    <property type="entry name" value="Thiazole biosynthesis adenylyltransferase ThiF"/>
    <property type="match status" value="1"/>
</dbReference>
<sequence>MANAADSVWSGRYSRQTRFAPIGEAGQRKLADACVLIVGVGALGASLAQHMVRAGVGEVRLADRDFVEPSNLQRQMLFDEADALAVLPKAVAAANKLRHINSAVRVEASVVDVNALTVQQLAAGADLVLDGTDNAATRLLLSDVCFQRHIPFIYGGVAGAQGMNAALVPGRTACLRCLIGASDGEGEADTCDTVGVLSPAVEFVASLQAAEAIKWLTGNQDAMRQTWVSVDLWSFRLRESALPSGREECSYCGQGHGGNSDANAAAERDDEAMHSVVLCGRDTVQVTLGSTLNLERLEKRLSVQSFPLTVNRYLVRAKLPGGEQLVIFPDGRVLVQGTTEASHAVRLCKTYLLERTTDDYLGMEGSVRNEQGSMA</sequence>
<dbReference type="GO" id="GO:0008146">
    <property type="term" value="F:sulfotransferase activity"/>
    <property type="evidence" value="ECO:0007669"/>
    <property type="project" value="TreeGrafter"/>
</dbReference>
<comment type="caution">
    <text evidence="3">The sequence shown here is derived from an EMBL/GenBank/DDBJ whole genome shotgun (WGS) entry which is preliminary data.</text>
</comment>
<dbReference type="OrthoDB" id="9804286at2"/>
<dbReference type="AlphaFoldDB" id="A0A368VQT0"/>
<dbReference type="Pfam" id="PF00899">
    <property type="entry name" value="ThiF"/>
    <property type="match status" value="1"/>
</dbReference>
<dbReference type="CDD" id="cd00757">
    <property type="entry name" value="ThiF_MoeB_HesA_family"/>
    <property type="match status" value="1"/>
</dbReference>
<dbReference type="GO" id="GO:0008641">
    <property type="term" value="F:ubiquitin-like modifier activating enzyme activity"/>
    <property type="evidence" value="ECO:0007669"/>
    <property type="project" value="InterPro"/>
</dbReference>
<dbReference type="GO" id="GO:0005829">
    <property type="term" value="C:cytosol"/>
    <property type="evidence" value="ECO:0007669"/>
    <property type="project" value="TreeGrafter"/>
</dbReference>
<dbReference type="SUPFAM" id="SSF69572">
    <property type="entry name" value="Activating enzymes of the ubiquitin-like proteins"/>
    <property type="match status" value="1"/>
</dbReference>
<dbReference type="PANTHER" id="PTHR10953:SF102">
    <property type="entry name" value="ADENYLYLTRANSFERASE AND SULFURTRANSFERASE MOCS3"/>
    <property type="match status" value="1"/>
</dbReference>
<dbReference type="InterPro" id="IPR035985">
    <property type="entry name" value="Ubiquitin-activating_enz"/>
</dbReference>
<protein>
    <submittedName>
        <fullName evidence="3">Adenylyltransferase/sulfurtransferase</fullName>
    </submittedName>
</protein>
<feature type="domain" description="THIF-type NAD/FAD binding fold" evidence="2">
    <location>
        <begin position="13"/>
        <end position="250"/>
    </location>
</feature>
<proteinExistence type="inferred from homology"/>
<reference evidence="3 4" key="1">
    <citation type="submission" date="2018-07" db="EMBL/GenBank/DDBJ databases">
        <title>Genomic Encyclopedia of Type Strains, Phase III (KMG-III): the genomes of soil and plant-associated and newly described type strains.</title>
        <authorList>
            <person name="Whitman W."/>
        </authorList>
    </citation>
    <scope>NUCLEOTIDE SEQUENCE [LARGE SCALE GENOMIC DNA]</scope>
    <source>
        <strain evidence="3 4">CECT 7506</strain>
    </source>
</reference>
<dbReference type="Gene3D" id="3.40.50.720">
    <property type="entry name" value="NAD(P)-binding Rossmann-like Domain"/>
    <property type="match status" value="1"/>
</dbReference>
<name>A0A368VQT0_9BACL</name>
<dbReference type="RefSeq" id="WP_114381977.1">
    <property type="nucleotide sequence ID" value="NZ_QPJD01000013.1"/>
</dbReference>
<accession>A0A368VQT0</accession>
<evidence type="ECO:0000259" key="2">
    <source>
        <dbReference type="Pfam" id="PF00899"/>
    </source>
</evidence>
<comment type="similarity">
    <text evidence="1">Belongs to the HesA/MoeB/ThiF family.</text>
</comment>
<organism evidence="3 4">
    <name type="scientific">Paenibacillus prosopidis</name>
    <dbReference type="NCBI Taxonomy" id="630520"/>
    <lineage>
        <taxon>Bacteria</taxon>
        <taxon>Bacillati</taxon>
        <taxon>Bacillota</taxon>
        <taxon>Bacilli</taxon>
        <taxon>Bacillales</taxon>
        <taxon>Paenibacillaceae</taxon>
        <taxon>Paenibacillus</taxon>
    </lineage>
</organism>
<keyword evidence="3" id="KW-0808">Transferase</keyword>
<dbReference type="InterPro" id="IPR000594">
    <property type="entry name" value="ThiF_NAD_FAD-bd"/>
</dbReference>
<evidence type="ECO:0000256" key="1">
    <source>
        <dbReference type="ARBA" id="ARBA00009919"/>
    </source>
</evidence>
<dbReference type="InterPro" id="IPR045886">
    <property type="entry name" value="ThiF/MoeB/HesA"/>
</dbReference>